<evidence type="ECO:0000313" key="2">
    <source>
        <dbReference type="Proteomes" id="UP000054321"/>
    </source>
</evidence>
<dbReference type="Proteomes" id="UP000054321">
    <property type="component" value="Unassembled WGS sequence"/>
</dbReference>
<accession>A0A0C3H2D3</accession>
<evidence type="ECO:0000313" key="1">
    <source>
        <dbReference type="EMBL" id="KIN02321.1"/>
    </source>
</evidence>
<name>A0A0C3H2D3_OIDMZ</name>
<protein>
    <submittedName>
        <fullName evidence="1">Uncharacterized protein</fullName>
    </submittedName>
</protein>
<dbReference type="InParanoid" id="A0A0C3H2D3"/>
<keyword evidence="2" id="KW-1185">Reference proteome</keyword>
<gene>
    <name evidence="1" type="ORF">OIDMADRAFT_18923</name>
</gene>
<reference evidence="2" key="2">
    <citation type="submission" date="2015-01" db="EMBL/GenBank/DDBJ databases">
        <title>Evolutionary Origins and Diversification of the Mycorrhizal Mutualists.</title>
        <authorList>
            <consortium name="DOE Joint Genome Institute"/>
            <consortium name="Mycorrhizal Genomics Consortium"/>
            <person name="Kohler A."/>
            <person name="Kuo A."/>
            <person name="Nagy L.G."/>
            <person name="Floudas D."/>
            <person name="Copeland A."/>
            <person name="Barry K.W."/>
            <person name="Cichocki N."/>
            <person name="Veneault-Fourrey C."/>
            <person name="LaButti K."/>
            <person name="Lindquist E.A."/>
            <person name="Lipzen A."/>
            <person name="Lundell T."/>
            <person name="Morin E."/>
            <person name="Murat C."/>
            <person name="Riley R."/>
            <person name="Ohm R."/>
            <person name="Sun H."/>
            <person name="Tunlid A."/>
            <person name="Henrissat B."/>
            <person name="Grigoriev I.V."/>
            <person name="Hibbett D.S."/>
            <person name="Martin F."/>
        </authorList>
    </citation>
    <scope>NUCLEOTIDE SEQUENCE [LARGE SCALE GENOMIC DNA]</scope>
    <source>
        <strain evidence="2">Zn</strain>
    </source>
</reference>
<reference evidence="1 2" key="1">
    <citation type="submission" date="2014-04" db="EMBL/GenBank/DDBJ databases">
        <authorList>
            <consortium name="DOE Joint Genome Institute"/>
            <person name="Kuo A."/>
            <person name="Martino E."/>
            <person name="Perotto S."/>
            <person name="Kohler A."/>
            <person name="Nagy L.G."/>
            <person name="Floudas D."/>
            <person name="Copeland A."/>
            <person name="Barry K.W."/>
            <person name="Cichocki N."/>
            <person name="Veneault-Fourrey C."/>
            <person name="LaButti K."/>
            <person name="Lindquist E.A."/>
            <person name="Lipzen A."/>
            <person name="Lundell T."/>
            <person name="Morin E."/>
            <person name="Murat C."/>
            <person name="Sun H."/>
            <person name="Tunlid A."/>
            <person name="Henrissat B."/>
            <person name="Grigoriev I.V."/>
            <person name="Hibbett D.S."/>
            <person name="Martin F."/>
            <person name="Nordberg H.P."/>
            <person name="Cantor M.N."/>
            <person name="Hua S.X."/>
        </authorList>
    </citation>
    <scope>NUCLEOTIDE SEQUENCE [LARGE SCALE GENOMIC DNA]</scope>
    <source>
        <strain evidence="1 2">Zn</strain>
    </source>
</reference>
<sequence length="64" mass="7326">MARISRRVPSDHFRRRPNGSRMIRLSIAVLTEVVIMKRELFSCTDVPNPRTDEYKDGLGLVPNG</sequence>
<proteinExistence type="predicted"/>
<dbReference type="EMBL" id="KN832875">
    <property type="protein sequence ID" value="KIN02321.1"/>
    <property type="molecule type" value="Genomic_DNA"/>
</dbReference>
<organism evidence="1 2">
    <name type="scientific">Oidiodendron maius (strain Zn)</name>
    <dbReference type="NCBI Taxonomy" id="913774"/>
    <lineage>
        <taxon>Eukaryota</taxon>
        <taxon>Fungi</taxon>
        <taxon>Dikarya</taxon>
        <taxon>Ascomycota</taxon>
        <taxon>Pezizomycotina</taxon>
        <taxon>Leotiomycetes</taxon>
        <taxon>Leotiomycetes incertae sedis</taxon>
        <taxon>Myxotrichaceae</taxon>
        <taxon>Oidiodendron</taxon>
    </lineage>
</organism>
<dbReference type="AlphaFoldDB" id="A0A0C3H2D3"/>
<dbReference type="HOGENOM" id="CLU_2868247_0_0_1"/>